<reference evidence="2 3" key="1">
    <citation type="submission" date="2019-08" db="EMBL/GenBank/DDBJ databases">
        <title>Selenomonas sp. mPRGC5 and Selenomonas sp. mPRGC8 isolated from ruminal fluid of dairy goat (Capra hircus).</title>
        <authorList>
            <person name="Poothong S."/>
            <person name="Nuengjamnong C."/>
            <person name="Tanasupawat S."/>
        </authorList>
    </citation>
    <scope>NUCLEOTIDE SEQUENCE [LARGE SCALE GENOMIC DNA]</scope>
    <source>
        <strain evidence="3">mPRGC8</strain>
    </source>
</reference>
<proteinExistence type="predicted"/>
<dbReference type="RefSeq" id="WP_149189598.1">
    <property type="nucleotide sequence ID" value="NZ_VTOZ01000025.1"/>
</dbReference>
<organism evidence="2 3">
    <name type="scientific">Selenomonas caprae</name>
    <dbReference type="NCBI Taxonomy" id="2606905"/>
    <lineage>
        <taxon>Bacteria</taxon>
        <taxon>Bacillati</taxon>
        <taxon>Bacillota</taxon>
        <taxon>Negativicutes</taxon>
        <taxon>Selenomonadales</taxon>
        <taxon>Selenomonadaceae</taxon>
        <taxon>Selenomonas</taxon>
    </lineage>
</organism>
<accession>A0A5D6WM84</accession>
<protein>
    <submittedName>
        <fullName evidence="2">Ribbon-helix-helix protein, CopG family</fullName>
    </submittedName>
</protein>
<dbReference type="EMBL" id="VTOZ01000025">
    <property type="protein sequence ID" value="TYZ27534.1"/>
    <property type="molecule type" value="Genomic_DNA"/>
</dbReference>
<dbReference type="Pfam" id="PF21983">
    <property type="entry name" value="NikA-like"/>
    <property type="match status" value="1"/>
</dbReference>
<feature type="coiled-coil region" evidence="1">
    <location>
        <begin position="71"/>
        <end position="126"/>
    </location>
</feature>
<name>A0A5D6WM84_9FIRM</name>
<dbReference type="AlphaFoldDB" id="A0A5D6WM84"/>
<keyword evidence="1" id="KW-0175">Coiled coil</keyword>
<keyword evidence="3" id="KW-1185">Reference proteome</keyword>
<sequence>MKMEGNVRKFNVKLSETEYRKLEDKAAKAGVSKSELMRRLINADGNVVIRYDAAEVIRQLPRIQESVNKKCQFVLDEIDAVKSDIEALKSEIQYNAPMDKPIPVKLAEMEAQIEGKRLVVTRVEEKAAKEMDEIVDF</sequence>
<evidence type="ECO:0000256" key="1">
    <source>
        <dbReference type="SAM" id="Coils"/>
    </source>
</evidence>
<dbReference type="Proteomes" id="UP000322783">
    <property type="component" value="Unassembled WGS sequence"/>
</dbReference>
<gene>
    <name evidence="2" type="ORF">FZ041_11055</name>
</gene>
<comment type="caution">
    <text evidence="2">The sequence shown here is derived from an EMBL/GenBank/DDBJ whole genome shotgun (WGS) entry which is preliminary data.</text>
</comment>
<evidence type="ECO:0000313" key="3">
    <source>
        <dbReference type="Proteomes" id="UP000322783"/>
    </source>
</evidence>
<dbReference type="InterPro" id="IPR053842">
    <property type="entry name" value="NikA-like"/>
</dbReference>
<evidence type="ECO:0000313" key="2">
    <source>
        <dbReference type="EMBL" id="TYZ27534.1"/>
    </source>
</evidence>